<dbReference type="PANTHER" id="PTHR11514">
    <property type="entry name" value="MYC"/>
    <property type="match status" value="1"/>
</dbReference>
<dbReference type="PANTHER" id="PTHR11514:SF40">
    <property type="entry name" value="TRANSCRIPTION FACTOR BHLH14"/>
    <property type="match status" value="1"/>
</dbReference>
<evidence type="ECO:0000256" key="1">
    <source>
        <dbReference type="ARBA" id="ARBA00004123"/>
    </source>
</evidence>
<dbReference type="Pfam" id="PF00010">
    <property type="entry name" value="HLH"/>
    <property type="match status" value="1"/>
</dbReference>
<dbReference type="InterPro" id="IPR045084">
    <property type="entry name" value="AIB/MYC-like"/>
</dbReference>
<dbReference type="EMBL" id="JAYDYQ010001088">
    <property type="protein sequence ID" value="KAK4488712.1"/>
    <property type="molecule type" value="Genomic_DNA"/>
</dbReference>
<evidence type="ECO:0000256" key="3">
    <source>
        <dbReference type="ARBA" id="ARBA00023163"/>
    </source>
</evidence>
<evidence type="ECO:0000256" key="7">
    <source>
        <dbReference type="SAM" id="MobiDB-lite"/>
    </source>
</evidence>
<feature type="coiled-coil region" evidence="6">
    <location>
        <begin position="345"/>
        <end position="372"/>
    </location>
</feature>
<feature type="compositionally biased region" description="Low complexity" evidence="7">
    <location>
        <begin position="384"/>
        <end position="395"/>
    </location>
</feature>
<evidence type="ECO:0000256" key="2">
    <source>
        <dbReference type="ARBA" id="ARBA00023015"/>
    </source>
</evidence>
<dbReference type="Pfam" id="PF14215">
    <property type="entry name" value="bHLH-MYC_N"/>
    <property type="match status" value="1"/>
</dbReference>
<accession>A0ABR0DHJ5</accession>
<proteinExistence type="predicted"/>
<dbReference type="SUPFAM" id="SSF47459">
    <property type="entry name" value="HLH, helix-loop-helix DNA-binding domain"/>
    <property type="match status" value="1"/>
</dbReference>
<feature type="domain" description="BHLH" evidence="8">
    <location>
        <begin position="306"/>
        <end position="355"/>
    </location>
</feature>
<dbReference type="Gene3D" id="4.10.280.10">
    <property type="entry name" value="Helix-loop-helix DNA-binding domain"/>
    <property type="match status" value="1"/>
</dbReference>
<dbReference type="InterPro" id="IPR025610">
    <property type="entry name" value="MYC/MYB_N"/>
</dbReference>
<evidence type="ECO:0000256" key="6">
    <source>
        <dbReference type="SAM" id="Coils"/>
    </source>
</evidence>
<dbReference type="Pfam" id="PF22754">
    <property type="entry name" value="bHLH-TF_ACT-like_plant"/>
    <property type="match status" value="1"/>
</dbReference>
<dbReference type="InterPro" id="IPR011598">
    <property type="entry name" value="bHLH_dom"/>
</dbReference>
<comment type="subcellular location">
    <subcellularLocation>
        <location evidence="1 5">Nucleus</location>
    </subcellularLocation>
</comment>
<keyword evidence="3 5" id="KW-0804">Transcription</keyword>
<comment type="caution">
    <text evidence="9">The sequence shown here is derived from an EMBL/GenBank/DDBJ whole genome shotgun (WGS) entry which is preliminary data.</text>
</comment>
<evidence type="ECO:0000313" key="10">
    <source>
        <dbReference type="Proteomes" id="UP001291926"/>
    </source>
</evidence>
<dbReference type="SMART" id="SM00353">
    <property type="entry name" value="HLH"/>
    <property type="match status" value="1"/>
</dbReference>
<evidence type="ECO:0000256" key="4">
    <source>
        <dbReference type="ARBA" id="ARBA00023242"/>
    </source>
</evidence>
<organism evidence="9 10">
    <name type="scientific">Penstemon davidsonii</name>
    <dbReference type="NCBI Taxonomy" id="160366"/>
    <lineage>
        <taxon>Eukaryota</taxon>
        <taxon>Viridiplantae</taxon>
        <taxon>Streptophyta</taxon>
        <taxon>Embryophyta</taxon>
        <taxon>Tracheophyta</taxon>
        <taxon>Spermatophyta</taxon>
        <taxon>Magnoliopsida</taxon>
        <taxon>eudicotyledons</taxon>
        <taxon>Gunneridae</taxon>
        <taxon>Pentapetalae</taxon>
        <taxon>asterids</taxon>
        <taxon>lamiids</taxon>
        <taxon>Lamiales</taxon>
        <taxon>Plantaginaceae</taxon>
        <taxon>Cheloneae</taxon>
        <taxon>Penstemon</taxon>
    </lineage>
</organism>
<name>A0ABR0DHJ5_9LAMI</name>
<keyword evidence="10" id="KW-1185">Reference proteome</keyword>
<keyword evidence="6" id="KW-0175">Coiled coil</keyword>
<gene>
    <name evidence="9" type="ORF">RD792_004491</name>
</gene>
<evidence type="ECO:0000313" key="9">
    <source>
        <dbReference type="EMBL" id="KAK4488712.1"/>
    </source>
</evidence>
<keyword evidence="2 5" id="KW-0805">Transcription regulation</keyword>
<dbReference type="CDD" id="cd11449">
    <property type="entry name" value="bHLH_AtAIB_like"/>
    <property type="match status" value="1"/>
</dbReference>
<dbReference type="InterPro" id="IPR054502">
    <property type="entry name" value="bHLH-TF_ACT-like_plant"/>
</dbReference>
<keyword evidence="4 5" id="KW-0539">Nucleus</keyword>
<dbReference type="Proteomes" id="UP001291926">
    <property type="component" value="Unassembled WGS sequence"/>
</dbReference>
<feature type="region of interest" description="Disordered" evidence="7">
    <location>
        <begin position="383"/>
        <end position="404"/>
    </location>
</feature>
<evidence type="ECO:0000259" key="8">
    <source>
        <dbReference type="PROSITE" id="PS50888"/>
    </source>
</evidence>
<dbReference type="InterPro" id="IPR036638">
    <property type="entry name" value="HLH_DNA-bd_sf"/>
</dbReference>
<dbReference type="PROSITE" id="PS50888">
    <property type="entry name" value="BHLH"/>
    <property type="match status" value="1"/>
</dbReference>
<evidence type="ECO:0000256" key="5">
    <source>
        <dbReference type="RuleBase" id="RU369104"/>
    </source>
</evidence>
<protein>
    <recommendedName>
        <fullName evidence="5">Transcription factor</fullName>
        <shortName evidence="5">bHLH transcription factor</shortName>
    </recommendedName>
    <alternativeName>
        <fullName evidence="5">Basic helix-loop-helix protein</fullName>
    </alternativeName>
</protein>
<reference evidence="9 10" key="1">
    <citation type="journal article" date="2023" name="bioRxiv">
        <title>Genome report: Whole genome sequence and annotation of Penstemon davidsonii.</title>
        <authorList>
            <person name="Ostevik K.L."/>
            <person name="Alabady M."/>
            <person name="Zhang M."/>
            <person name="Rausher M.D."/>
        </authorList>
    </citation>
    <scope>NUCLEOTIDE SEQUENCE [LARGE SCALE GENOMIC DNA]</scope>
    <source>
        <strain evidence="9">DNT005</strain>
        <tissue evidence="9">Whole leaf</tissue>
    </source>
</reference>
<sequence length="490" mass="55011">MDEFNTNNYIVSSSSSSSIISSMSHQDQQPPTLQKKLQYILQTQPAWWAYAILWKTSKDENDRIYLTWGDGHFQVAKIKNPQPEKKKVLRGGENPDTTGSVDGDVTDTEWFYVMSLAQSFSLGDGVVGKAFSSGSLVWLSGENQLRFYNCQRAKEAQIHGMQTMVCIPTLDGVLEMGSDVMITENWNLIQQVKSLFQSDPINNNNTNTTGAQFQEHSISFAHDITLINAFEETEQQTKKVIPNISAIQKATETFTTTTTTTTTNNNYLDSEHSDSDCHFFLDLETSPEITKRTPKKRGRKPSVGRDAQLNHVEAERQRREKLNHRFYALRSVVPNVSRMDKASLLSDAVSYIKDLKSRVQELESQLHKGKNIILKPETAEALDNQSQSTITTNSSGEQAMNSSSTSATVLEIEVKIVGVDGMIRVQSDKGNYPAARLMDAMRDLELQIHHASMSCVNELMLQDVVIRVPDGLRCENALKTALLTRLEQFN</sequence>